<comment type="caution">
    <text evidence="4">The sequence shown here is derived from an EMBL/GenBank/DDBJ whole genome shotgun (WGS) entry which is preliminary data.</text>
</comment>
<accession>A0ABW1KNE6</accession>
<proteinExistence type="predicted"/>
<evidence type="ECO:0000313" key="4">
    <source>
        <dbReference type="EMBL" id="MFC6022338.1"/>
    </source>
</evidence>
<sequence length="461" mass="49208">MLRPRTVHDVASGKLCTGCGVCAYLAPDEVRMVDVLDHGRRPLPITPLRTPTRAGDSGAAASGGAAAALACCPGVRLEHESARPGPGEIAELRGAWGPVRAIWEGYAADPEIRYAGSSGGVATALAGYCLTGAGMAGVLHIGARADVPYLNETRLSRTPAELLANAGSRYAPASPCDRLDLIETAEAPCVFVGKPCDVAAVRMARQVRPELDRRLGLTIAIFCAGTPTTRGTLEMLTRLGVPDPARLESVHYRGAGWPGQARARLTDDPPGRQRELSYAESWGDILQKHRQWRCYLCADHTGEFADVAVGDPWYRPTGDDPGQSLVLARTERGVRLVEAAIAAGALVLTPVATGILPASQPNLLRARGAVWGRLTTLRLAGLMAPRLRHLPMAGIWWRHLSIGEKLRSTVGTLRRIGRKRLREPANLVAYQPPEVAYQPPEQAGPGVPYRPPAQAGSADPH</sequence>
<feature type="domain" description="Coenzyme F420 hydrogenase/dehydrogenase beta subunit C-terminal" evidence="3">
    <location>
        <begin position="190"/>
        <end position="351"/>
    </location>
</feature>
<name>A0ABW1KNE6_9ACTN</name>
<evidence type="ECO:0000259" key="2">
    <source>
        <dbReference type="Pfam" id="PF04422"/>
    </source>
</evidence>
<protein>
    <submittedName>
        <fullName evidence="4">Coenzyme F420 hydrogenase/dehydrogenase, beta subunit C-terminal domain</fullName>
    </submittedName>
</protein>
<evidence type="ECO:0000259" key="3">
    <source>
        <dbReference type="Pfam" id="PF04432"/>
    </source>
</evidence>
<dbReference type="InterPro" id="IPR007516">
    <property type="entry name" value="Co_F420_Hydgase/DH_bsu_N"/>
</dbReference>
<dbReference type="Pfam" id="PF04422">
    <property type="entry name" value="FrhB_FdhB_N"/>
    <property type="match status" value="1"/>
</dbReference>
<organism evidence="4 5">
    <name type="scientific">Plantactinospora solaniradicis</name>
    <dbReference type="NCBI Taxonomy" id="1723736"/>
    <lineage>
        <taxon>Bacteria</taxon>
        <taxon>Bacillati</taxon>
        <taxon>Actinomycetota</taxon>
        <taxon>Actinomycetes</taxon>
        <taxon>Micromonosporales</taxon>
        <taxon>Micromonosporaceae</taxon>
        <taxon>Plantactinospora</taxon>
    </lineage>
</organism>
<dbReference type="RefSeq" id="WP_377431834.1">
    <property type="nucleotide sequence ID" value="NZ_JBHSPR010000060.1"/>
</dbReference>
<dbReference type="InterPro" id="IPR007525">
    <property type="entry name" value="FrhB_FdhB_C"/>
</dbReference>
<dbReference type="PANTHER" id="PTHR31332:SF0">
    <property type="entry name" value="7-HYDROXYMETHYL CHLOROPHYLL A REDUCTASE, CHLOROPLASTIC"/>
    <property type="match status" value="1"/>
</dbReference>
<dbReference type="InterPro" id="IPR045220">
    <property type="entry name" value="FRHB/FDHB/HCAR-like"/>
</dbReference>
<evidence type="ECO:0000313" key="5">
    <source>
        <dbReference type="Proteomes" id="UP001596203"/>
    </source>
</evidence>
<reference evidence="5" key="1">
    <citation type="journal article" date="2019" name="Int. J. Syst. Evol. Microbiol.">
        <title>The Global Catalogue of Microorganisms (GCM) 10K type strain sequencing project: providing services to taxonomists for standard genome sequencing and annotation.</title>
        <authorList>
            <consortium name="The Broad Institute Genomics Platform"/>
            <consortium name="The Broad Institute Genome Sequencing Center for Infectious Disease"/>
            <person name="Wu L."/>
            <person name="Ma J."/>
        </authorList>
    </citation>
    <scope>NUCLEOTIDE SEQUENCE [LARGE SCALE GENOMIC DNA]</scope>
    <source>
        <strain evidence="5">ZS-35-S2</strain>
    </source>
</reference>
<gene>
    <name evidence="4" type="ORF">ACFP2T_40050</name>
</gene>
<dbReference type="Pfam" id="PF04432">
    <property type="entry name" value="FrhB_FdhB_C"/>
    <property type="match status" value="1"/>
</dbReference>
<dbReference type="PANTHER" id="PTHR31332">
    <property type="entry name" value="7-HYDROXYMETHYL CHLOROPHYLL A REDUCTASE, CHLOROPLASTIC"/>
    <property type="match status" value="1"/>
</dbReference>
<keyword evidence="5" id="KW-1185">Reference proteome</keyword>
<evidence type="ECO:0000256" key="1">
    <source>
        <dbReference type="SAM" id="MobiDB-lite"/>
    </source>
</evidence>
<feature type="region of interest" description="Disordered" evidence="1">
    <location>
        <begin position="432"/>
        <end position="461"/>
    </location>
</feature>
<dbReference type="EMBL" id="JBHSPR010000060">
    <property type="protein sequence ID" value="MFC6022338.1"/>
    <property type="molecule type" value="Genomic_DNA"/>
</dbReference>
<dbReference type="Proteomes" id="UP001596203">
    <property type="component" value="Unassembled WGS sequence"/>
</dbReference>
<feature type="domain" description="Coenzyme F420 hydrogenase/dehydrogenase beta subunit N-terminal" evidence="2">
    <location>
        <begin position="103"/>
        <end position="176"/>
    </location>
</feature>